<dbReference type="InterPro" id="IPR043137">
    <property type="entry name" value="GGT_ssub_C"/>
</dbReference>
<gene>
    <name evidence="5" type="ORF">SAMN04487779_1001817</name>
</gene>
<protein>
    <submittedName>
        <fullName evidence="5">Gamma-glutamyltransferase 1. Threonine peptidase. MEROPS family T03</fullName>
    </submittedName>
</protein>
<sequence>MTGMSRPPRRLPSPRAMVVAPQPEAVEAGAAMLAAGGNALDAALACALTQGVVDPMMCGIGGIATLQILDPASGTHRVLNGLGTCPGAAREDMWAADFLGECPDGFGYRVKGYANECGPLAVTVPGALRVFADAHARLGRRPWASLFEAAIGFAEEGWIIRPHVHAMFTLDERPYGRLSYVEKLGHTGEGRALYLRPDGTPKRLGETVRNPALADTLRGLAREGAEDFYHGALARRIAAAMEASGGLLSLADLAAFRAAESAPLMVPYRGFQLALPEPPAGGVVVGEMLRILERFDLTALGHNTPDYIALVAEAMRIAGIDKEAHVGDPAFRPVPVEWLLSDAYADECAARIRRGERASLVRAVSDAPNTTHVSCTDAEGMVVSMTHTLAVPSGVIVPGTGFMLNGAMNWMDPRPGRAGSIAPGKRRYSSMTPTIVLQDGQAVATLGAPGGAWITVAVAQVLLNLLDWGMGMQEAVMAPRFSATGETIDLSNRIPRATERALQAMGHATKRSYQSYAFAGVHGITLWDGVPEGGADPQRDGYAAGV</sequence>
<dbReference type="GO" id="GO:0016787">
    <property type="term" value="F:hydrolase activity"/>
    <property type="evidence" value="ECO:0007669"/>
    <property type="project" value="UniProtKB-KW"/>
</dbReference>
<organism evidence="5 6">
    <name type="scientific">Belnapia rosea</name>
    <dbReference type="NCBI Taxonomy" id="938405"/>
    <lineage>
        <taxon>Bacteria</taxon>
        <taxon>Pseudomonadati</taxon>
        <taxon>Pseudomonadota</taxon>
        <taxon>Alphaproteobacteria</taxon>
        <taxon>Acetobacterales</taxon>
        <taxon>Roseomonadaceae</taxon>
        <taxon>Belnapia</taxon>
    </lineage>
</organism>
<evidence type="ECO:0000256" key="1">
    <source>
        <dbReference type="ARBA" id="ARBA00009381"/>
    </source>
</evidence>
<dbReference type="EMBL" id="FMZX01000001">
    <property type="protein sequence ID" value="SDC39994.1"/>
    <property type="molecule type" value="Genomic_DNA"/>
</dbReference>
<dbReference type="Gene3D" id="3.60.20.40">
    <property type="match status" value="1"/>
</dbReference>
<evidence type="ECO:0000313" key="5">
    <source>
        <dbReference type="EMBL" id="SDC39994.1"/>
    </source>
</evidence>
<reference evidence="5 6" key="1">
    <citation type="submission" date="2016-10" db="EMBL/GenBank/DDBJ databases">
        <authorList>
            <person name="de Groot N.N."/>
        </authorList>
    </citation>
    <scope>NUCLEOTIDE SEQUENCE [LARGE SCALE GENOMIC DNA]</scope>
    <source>
        <strain evidence="5 6">CPCC 100156</strain>
    </source>
</reference>
<dbReference type="InterPro" id="IPR029055">
    <property type="entry name" value="Ntn_hydrolases_N"/>
</dbReference>
<evidence type="ECO:0000256" key="2">
    <source>
        <dbReference type="ARBA" id="ARBA00022679"/>
    </source>
</evidence>
<dbReference type="AlphaFoldDB" id="A0A1G6L9P6"/>
<dbReference type="RefSeq" id="WP_245704600.1">
    <property type="nucleotide sequence ID" value="NZ_FMZX01000001.1"/>
</dbReference>
<dbReference type="STRING" id="938405.SAMN02927895_01912"/>
<keyword evidence="3" id="KW-0378">Hydrolase</keyword>
<comment type="similarity">
    <text evidence="1">Belongs to the gamma-glutamyltransferase family.</text>
</comment>
<dbReference type="SUPFAM" id="SSF56235">
    <property type="entry name" value="N-terminal nucleophile aminohydrolases (Ntn hydrolases)"/>
    <property type="match status" value="1"/>
</dbReference>
<dbReference type="Pfam" id="PF01019">
    <property type="entry name" value="G_glu_transpept"/>
    <property type="match status" value="1"/>
</dbReference>
<dbReference type="PRINTS" id="PR01210">
    <property type="entry name" value="GGTRANSPTASE"/>
</dbReference>
<evidence type="ECO:0000256" key="3">
    <source>
        <dbReference type="ARBA" id="ARBA00022801"/>
    </source>
</evidence>
<dbReference type="GO" id="GO:0016740">
    <property type="term" value="F:transferase activity"/>
    <property type="evidence" value="ECO:0007669"/>
    <property type="project" value="UniProtKB-KW"/>
</dbReference>
<dbReference type="Gene3D" id="1.10.246.130">
    <property type="match status" value="1"/>
</dbReference>
<dbReference type="InterPro" id="IPR043138">
    <property type="entry name" value="GGT_lsub"/>
</dbReference>
<dbReference type="PANTHER" id="PTHR43199">
    <property type="entry name" value="GLUTATHIONE HYDROLASE"/>
    <property type="match status" value="1"/>
</dbReference>
<name>A0A1G6L9P6_9PROT</name>
<evidence type="ECO:0000313" key="6">
    <source>
        <dbReference type="Proteomes" id="UP000198925"/>
    </source>
</evidence>
<dbReference type="InterPro" id="IPR051792">
    <property type="entry name" value="GGT_bact"/>
</dbReference>
<keyword evidence="6" id="KW-1185">Reference proteome</keyword>
<keyword evidence="2 5" id="KW-0808">Transferase</keyword>
<accession>A0A1G6L9P6</accession>
<keyword evidence="4" id="KW-0865">Zymogen</keyword>
<proteinExistence type="inferred from homology"/>
<dbReference type="PANTHER" id="PTHR43199:SF1">
    <property type="entry name" value="GLUTATHIONE HYDROLASE PROENZYME"/>
    <property type="match status" value="1"/>
</dbReference>
<dbReference type="Proteomes" id="UP000198925">
    <property type="component" value="Unassembled WGS sequence"/>
</dbReference>
<evidence type="ECO:0000256" key="4">
    <source>
        <dbReference type="ARBA" id="ARBA00023145"/>
    </source>
</evidence>